<gene>
    <name evidence="2" type="ORF">NLS_LOCUS1393</name>
</gene>
<protein>
    <recommendedName>
        <fullName evidence="4">SXP/RAL-2 family protein Ani s 5-like cation-binding domain-containing protein</fullName>
    </recommendedName>
</protein>
<evidence type="ECO:0000313" key="2">
    <source>
        <dbReference type="EMBL" id="VDK71308.1"/>
    </source>
</evidence>
<dbReference type="OMA" id="WWDGFTD"/>
<keyword evidence="1" id="KW-0732">Signal</keyword>
<feature type="chain" id="PRO_5018146644" description="SXP/RAL-2 family protein Ani s 5-like cation-binding domain-containing protein" evidence="1">
    <location>
        <begin position="24"/>
        <end position="128"/>
    </location>
</feature>
<reference evidence="2 3" key="1">
    <citation type="submission" date="2018-08" db="EMBL/GenBank/DDBJ databases">
        <authorList>
            <person name="Laetsch R D."/>
            <person name="Stevens L."/>
            <person name="Kumar S."/>
            <person name="Blaxter L. M."/>
        </authorList>
    </citation>
    <scope>NUCLEOTIDE SEQUENCE [LARGE SCALE GENOMIC DNA]</scope>
</reference>
<proteinExistence type="predicted"/>
<evidence type="ECO:0000256" key="1">
    <source>
        <dbReference type="SAM" id="SignalP"/>
    </source>
</evidence>
<dbReference type="Proteomes" id="UP000277928">
    <property type="component" value="Unassembled WGS sequence"/>
</dbReference>
<evidence type="ECO:0008006" key="4">
    <source>
        <dbReference type="Google" id="ProtNLM"/>
    </source>
</evidence>
<dbReference type="EMBL" id="UYRX01000048">
    <property type="protein sequence ID" value="VDK71308.1"/>
    <property type="molecule type" value="Genomic_DNA"/>
</dbReference>
<feature type="signal peptide" evidence="1">
    <location>
        <begin position="1"/>
        <end position="23"/>
    </location>
</feature>
<dbReference type="AlphaFoldDB" id="A0A3P6TY44"/>
<sequence>MQLLHFTTYTFAAFITSFCFTEADWFDDLVSGLHRKIVSGADYIRDRAAPTVRETFDGAKSKLQNPETHRHIQHWIKEEAIPAIRAKVDALISFMKREVVPELQEIRDAYNSAAVESYDADKKKKGRS</sequence>
<accession>A0A3P6TY44</accession>
<dbReference type="OrthoDB" id="5811174at2759"/>
<organism evidence="2 3">
    <name type="scientific">Litomosoides sigmodontis</name>
    <name type="common">Filarial nematode worm</name>
    <dbReference type="NCBI Taxonomy" id="42156"/>
    <lineage>
        <taxon>Eukaryota</taxon>
        <taxon>Metazoa</taxon>
        <taxon>Ecdysozoa</taxon>
        <taxon>Nematoda</taxon>
        <taxon>Chromadorea</taxon>
        <taxon>Rhabditida</taxon>
        <taxon>Spirurina</taxon>
        <taxon>Spiruromorpha</taxon>
        <taxon>Filarioidea</taxon>
        <taxon>Onchocercidae</taxon>
        <taxon>Litomosoides</taxon>
    </lineage>
</organism>
<name>A0A3P6TY44_LITSI</name>
<keyword evidence="3" id="KW-1185">Reference proteome</keyword>
<evidence type="ECO:0000313" key="3">
    <source>
        <dbReference type="Proteomes" id="UP000277928"/>
    </source>
</evidence>